<protein>
    <submittedName>
        <fullName evidence="2">Uncharacterized protein</fullName>
    </submittedName>
</protein>
<dbReference type="Proteomes" id="UP000663850">
    <property type="component" value="Unassembled WGS sequence"/>
</dbReference>
<accession>A0A8H2XD04</accession>
<evidence type="ECO:0000256" key="1">
    <source>
        <dbReference type="SAM" id="MobiDB-lite"/>
    </source>
</evidence>
<feature type="region of interest" description="Disordered" evidence="1">
    <location>
        <begin position="1"/>
        <end position="52"/>
    </location>
</feature>
<evidence type="ECO:0000313" key="2">
    <source>
        <dbReference type="EMBL" id="CAE6420596.1"/>
    </source>
</evidence>
<gene>
    <name evidence="2" type="ORF">RDB_LOCUS9391</name>
</gene>
<organism evidence="2 3">
    <name type="scientific">Rhizoctonia solani</name>
    <dbReference type="NCBI Taxonomy" id="456999"/>
    <lineage>
        <taxon>Eukaryota</taxon>
        <taxon>Fungi</taxon>
        <taxon>Dikarya</taxon>
        <taxon>Basidiomycota</taxon>
        <taxon>Agaricomycotina</taxon>
        <taxon>Agaricomycetes</taxon>
        <taxon>Cantharellales</taxon>
        <taxon>Ceratobasidiaceae</taxon>
        <taxon>Rhizoctonia</taxon>
    </lineage>
</organism>
<name>A0A8H2XD04_9AGAM</name>
<proteinExistence type="predicted"/>
<comment type="caution">
    <text evidence="2">The sequence shown here is derived from an EMBL/GenBank/DDBJ whole genome shotgun (WGS) entry which is preliminary data.</text>
</comment>
<sequence>MDHPCDECYGGHNQNRHGDNLSLTSGEGSDTIGEVHAGDKASGAGTNESDVDTSLAEIESDCEGHTDTGTSTTRSVNNWFNPLAREHFRHAPENPHLKQWISRRSRTWTVVYDESIPVGQWGPQTSLGLDVYDILRPCSRFPNHQITDRVISIPLGTLHTRLASVVWNMRRIPQQRSYTTAPQLYRRLIGGLVKR</sequence>
<dbReference type="AlphaFoldDB" id="A0A8H2XD04"/>
<evidence type="ECO:0000313" key="3">
    <source>
        <dbReference type="Proteomes" id="UP000663850"/>
    </source>
</evidence>
<dbReference type="EMBL" id="CAJMWZ010000519">
    <property type="protein sequence ID" value="CAE6420596.1"/>
    <property type="molecule type" value="Genomic_DNA"/>
</dbReference>
<reference evidence="2" key="1">
    <citation type="submission" date="2021-01" db="EMBL/GenBank/DDBJ databases">
        <authorList>
            <person name="Kaushik A."/>
        </authorList>
    </citation>
    <scope>NUCLEOTIDE SEQUENCE</scope>
    <source>
        <strain evidence="2">Type strain: AG8-Rh-89/</strain>
    </source>
</reference>